<dbReference type="Proteomes" id="UP000014760">
    <property type="component" value="Unassembled WGS sequence"/>
</dbReference>
<dbReference type="GO" id="GO:0043565">
    <property type="term" value="F:sequence-specific DNA binding"/>
    <property type="evidence" value="ECO:0007669"/>
    <property type="project" value="InterPro"/>
</dbReference>
<evidence type="ECO:0000313" key="6">
    <source>
        <dbReference type="Proteomes" id="UP000014760"/>
    </source>
</evidence>
<gene>
    <name evidence="4" type="ORF">CAPTEDRAFT_28906</name>
</gene>
<feature type="non-terminal residue" evidence="4">
    <location>
        <position position="89"/>
    </location>
</feature>
<feature type="DNA-binding region" description="Fork-head" evidence="2">
    <location>
        <begin position="1"/>
        <end position="89"/>
    </location>
</feature>
<reference evidence="5" key="3">
    <citation type="submission" date="2015-06" db="UniProtKB">
        <authorList>
            <consortium name="EnsemblMetazoa"/>
        </authorList>
    </citation>
    <scope>IDENTIFICATION</scope>
</reference>
<proteinExistence type="predicted"/>
<evidence type="ECO:0000313" key="5">
    <source>
        <dbReference type="EnsemblMetazoa" id="CapteP28906"/>
    </source>
</evidence>
<dbReference type="GO" id="GO:0005634">
    <property type="term" value="C:nucleus"/>
    <property type="evidence" value="ECO:0007669"/>
    <property type="project" value="UniProtKB-SubCell"/>
</dbReference>
<name>R7VD23_CAPTE</name>
<keyword evidence="6" id="KW-1185">Reference proteome</keyword>
<dbReference type="EMBL" id="KB293140">
    <property type="protein sequence ID" value="ELU16477.1"/>
    <property type="molecule type" value="Genomic_DNA"/>
</dbReference>
<reference evidence="4 6" key="2">
    <citation type="journal article" date="2013" name="Nature">
        <title>Insights into bilaterian evolution from three spiralian genomes.</title>
        <authorList>
            <person name="Simakov O."/>
            <person name="Marletaz F."/>
            <person name="Cho S.J."/>
            <person name="Edsinger-Gonzales E."/>
            <person name="Havlak P."/>
            <person name="Hellsten U."/>
            <person name="Kuo D.H."/>
            <person name="Larsson T."/>
            <person name="Lv J."/>
            <person name="Arendt D."/>
            <person name="Savage R."/>
            <person name="Osoegawa K."/>
            <person name="de Jong P."/>
            <person name="Grimwood J."/>
            <person name="Chapman J.A."/>
            <person name="Shapiro H."/>
            <person name="Aerts A."/>
            <person name="Otillar R.P."/>
            <person name="Terry A.Y."/>
            <person name="Boore J.L."/>
            <person name="Grigoriev I.V."/>
            <person name="Lindberg D.R."/>
            <person name="Seaver E.C."/>
            <person name="Weisblat D.A."/>
            <person name="Putnam N.H."/>
            <person name="Rokhsar D.S."/>
        </authorList>
    </citation>
    <scope>NUCLEOTIDE SEQUENCE</scope>
    <source>
        <strain evidence="4 6">I ESC-2004</strain>
    </source>
</reference>
<evidence type="ECO:0000256" key="1">
    <source>
        <dbReference type="ARBA" id="ARBA00023125"/>
    </source>
</evidence>
<dbReference type="Gene3D" id="1.10.10.10">
    <property type="entry name" value="Winged helix-like DNA-binding domain superfamily/Winged helix DNA-binding domain"/>
    <property type="match status" value="1"/>
</dbReference>
<dbReference type="InterPro" id="IPR001766">
    <property type="entry name" value="Fork_head_dom"/>
</dbReference>
<evidence type="ECO:0000259" key="3">
    <source>
        <dbReference type="PROSITE" id="PS50039"/>
    </source>
</evidence>
<dbReference type="InterPro" id="IPR036388">
    <property type="entry name" value="WH-like_DNA-bd_sf"/>
</dbReference>
<keyword evidence="1 2" id="KW-0238">DNA-binding</keyword>
<comment type="subcellular location">
    <subcellularLocation>
        <location evidence="2">Nucleus</location>
    </subcellularLocation>
</comment>
<dbReference type="AlphaFoldDB" id="R7VD23"/>
<evidence type="ECO:0000313" key="4">
    <source>
        <dbReference type="EMBL" id="ELU16477.1"/>
    </source>
</evidence>
<dbReference type="STRING" id="283909.R7VD23"/>
<dbReference type="SUPFAM" id="SSF46785">
    <property type="entry name" value="Winged helix' DNA-binding domain"/>
    <property type="match status" value="1"/>
</dbReference>
<organism evidence="4">
    <name type="scientific">Capitella teleta</name>
    <name type="common">Polychaete worm</name>
    <dbReference type="NCBI Taxonomy" id="283909"/>
    <lineage>
        <taxon>Eukaryota</taxon>
        <taxon>Metazoa</taxon>
        <taxon>Spiralia</taxon>
        <taxon>Lophotrochozoa</taxon>
        <taxon>Annelida</taxon>
        <taxon>Polychaeta</taxon>
        <taxon>Sedentaria</taxon>
        <taxon>Scolecida</taxon>
        <taxon>Capitellidae</taxon>
        <taxon>Capitella</taxon>
    </lineage>
</organism>
<dbReference type="HOGENOM" id="CLU_2461022_0_0_1"/>
<accession>R7VD23</accession>
<reference evidence="6" key="1">
    <citation type="submission" date="2012-12" db="EMBL/GenBank/DDBJ databases">
        <authorList>
            <person name="Hellsten U."/>
            <person name="Grimwood J."/>
            <person name="Chapman J.A."/>
            <person name="Shapiro H."/>
            <person name="Aerts A."/>
            <person name="Otillar R.P."/>
            <person name="Terry A.Y."/>
            <person name="Boore J.L."/>
            <person name="Simakov O."/>
            <person name="Marletaz F."/>
            <person name="Cho S.-J."/>
            <person name="Edsinger-Gonzales E."/>
            <person name="Havlak P."/>
            <person name="Kuo D.-H."/>
            <person name="Larsson T."/>
            <person name="Lv J."/>
            <person name="Arendt D."/>
            <person name="Savage R."/>
            <person name="Osoegawa K."/>
            <person name="de Jong P."/>
            <person name="Lindberg D.R."/>
            <person name="Seaver E.C."/>
            <person name="Weisblat D.A."/>
            <person name="Putnam N.H."/>
            <person name="Grigoriev I.V."/>
            <person name="Rokhsar D.S."/>
        </authorList>
    </citation>
    <scope>NUCLEOTIDE SEQUENCE</scope>
    <source>
        <strain evidence="6">I ESC-2004</strain>
    </source>
</reference>
<feature type="domain" description="Fork-head" evidence="3">
    <location>
        <begin position="1"/>
        <end position="89"/>
    </location>
</feature>
<evidence type="ECO:0000256" key="2">
    <source>
        <dbReference type="PROSITE-ProRule" id="PRU00089"/>
    </source>
</evidence>
<dbReference type="InterPro" id="IPR036390">
    <property type="entry name" value="WH_DNA-bd_sf"/>
</dbReference>
<keyword evidence="2" id="KW-0539">Nucleus</keyword>
<dbReference type="EMBL" id="AMQN01017455">
    <property type="status" value="NOT_ANNOTATED_CDS"/>
    <property type="molecule type" value="Genomic_DNA"/>
</dbReference>
<dbReference type="GO" id="GO:0003700">
    <property type="term" value="F:DNA-binding transcription factor activity"/>
    <property type="evidence" value="ECO:0007669"/>
    <property type="project" value="InterPro"/>
</dbReference>
<dbReference type="PROSITE" id="PS50039">
    <property type="entry name" value="FORK_HEAD_3"/>
    <property type="match status" value="1"/>
</dbReference>
<protein>
    <recommendedName>
        <fullName evidence="3">Fork-head domain-containing protein</fullName>
    </recommendedName>
</protein>
<sequence>IGRAFREAEENRLHLHDLYGYFLNKFSGLDPEDSKWKGSVWNKLSTSECFVKRIEKVGGKPGGTWSVRHDYLESFRNGIFHSSTRKKKP</sequence>
<dbReference type="EnsemblMetazoa" id="CapteT28906">
    <property type="protein sequence ID" value="CapteP28906"/>
    <property type="gene ID" value="CapteG28906"/>
</dbReference>
<feature type="non-terminal residue" evidence="4">
    <location>
        <position position="1"/>
    </location>
</feature>
<dbReference type="Pfam" id="PF00250">
    <property type="entry name" value="Forkhead"/>
    <property type="match status" value="1"/>
</dbReference>